<feature type="transmembrane region" description="Helical" evidence="1">
    <location>
        <begin position="499"/>
        <end position="518"/>
    </location>
</feature>
<proteinExistence type="predicted"/>
<keyword evidence="2" id="KW-0732">Signal</keyword>
<evidence type="ECO:0000256" key="1">
    <source>
        <dbReference type="SAM" id="Phobius"/>
    </source>
</evidence>
<dbReference type="RefSeq" id="XP_035828492.1">
    <property type="nucleotide sequence ID" value="XM_035972599.1"/>
</dbReference>
<feature type="signal peptide" evidence="2">
    <location>
        <begin position="1"/>
        <end position="25"/>
    </location>
</feature>
<dbReference type="PANTHER" id="PTHR11161">
    <property type="entry name" value="O-ACYLTRANSFERASE"/>
    <property type="match status" value="1"/>
</dbReference>
<feature type="transmembrane region" description="Helical" evidence="1">
    <location>
        <begin position="473"/>
        <end position="492"/>
    </location>
</feature>
<dbReference type="Proteomes" id="UP000694888">
    <property type="component" value="Unplaced"/>
</dbReference>
<dbReference type="SMART" id="SM00703">
    <property type="entry name" value="NRF"/>
    <property type="match status" value="1"/>
</dbReference>
<dbReference type="InterPro" id="IPR002656">
    <property type="entry name" value="Acyl_transf_3_dom"/>
</dbReference>
<evidence type="ECO:0000259" key="3">
    <source>
        <dbReference type="SMART" id="SM00703"/>
    </source>
</evidence>
<feature type="domain" description="Nose resistant-to-fluoxetine protein N-terminal" evidence="3">
    <location>
        <begin position="105"/>
        <end position="239"/>
    </location>
</feature>
<dbReference type="Pfam" id="PF20146">
    <property type="entry name" value="NRF"/>
    <property type="match status" value="1"/>
</dbReference>
<accession>A0ABM1W1E9</accession>
<keyword evidence="1" id="KW-1133">Transmembrane helix</keyword>
<feature type="transmembrane region" description="Helical" evidence="1">
    <location>
        <begin position="619"/>
        <end position="642"/>
    </location>
</feature>
<keyword evidence="1" id="KW-0812">Transmembrane</keyword>
<feature type="transmembrane region" description="Helical" evidence="1">
    <location>
        <begin position="547"/>
        <end position="568"/>
    </location>
</feature>
<evidence type="ECO:0000313" key="4">
    <source>
        <dbReference type="Proteomes" id="UP000694888"/>
    </source>
</evidence>
<feature type="transmembrane region" description="Helical" evidence="1">
    <location>
        <begin position="371"/>
        <end position="395"/>
    </location>
</feature>
<evidence type="ECO:0000256" key="2">
    <source>
        <dbReference type="SAM" id="SignalP"/>
    </source>
</evidence>
<name>A0ABM1W1E9_APLCA</name>
<protein>
    <submittedName>
        <fullName evidence="5">O-acyltransferase like protein</fullName>
    </submittedName>
</protein>
<keyword evidence="1" id="KW-0472">Membrane</keyword>
<feature type="chain" id="PRO_5046294846" evidence="2">
    <location>
        <begin position="26"/>
        <end position="728"/>
    </location>
</feature>
<dbReference type="Pfam" id="PF01757">
    <property type="entry name" value="Acyl_transf_3"/>
    <property type="match status" value="1"/>
</dbReference>
<dbReference type="PANTHER" id="PTHR11161:SF0">
    <property type="entry name" value="O-ACYLTRANSFERASE LIKE PROTEIN"/>
    <property type="match status" value="1"/>
</dbReference>
<dbReference type="InterPro" id="IPR006621">
    <property type="entry name" value="Nose-resist-to-fluoxetine_N"/>
</dbReference>
<keyword evidence="4" id="KW-1185">Reference proteome</keyword>
<feature type="transmembrane region" description="Helical" evidence="1">
    <location>
        <begin position="217"/>
        <end position="241"/>
    </location>
</feature>
<gene>
    <name evidence="5" type="primary">LOC101859219</name>
</gene>
<feature type="transmembrane region" description="Helical" evidence="1">
    <location>
        <begin position="331"/>
        <end position="351"/>
    </location>
</feature>
<reference evidence="5" key="1">
    <citation type="submission" date="2025-08" db="UniProtKB">
        <authorList>
            <consortium name="RefSeq"/>
        </authorList>
    </citation>
    <scope>IDENTIFICATION</scope>
</reference>
<evidence type="ECO:0000313" key="5">
    <source>
        <dbReference type="RefSeq" id="XP_035828492.1"/>
    </source>
</evidence>
<dbReference type="InterPro" id="IPR052728">
    <property type="entry name" value="O2_lipid_transport_reg"/>
</dbReference>
<dbReference type="GeneID" id="101859219"/>
<feature type="transmembrane region" description="Helical" evidence="1">
    <location>
        <begin position="415"/>
        <end position="437"/>
    </location>
</feature>
<feature type="transmembrane region" description="Helical" evidence="1">
    <location>
        <begin position="694"/>
        <end position="715"/>
    </location>
</feature>
<feature type="transmembrane region" description="Helical" evidence="1">
    <location>
        <begin position="580"/>
        <end position="599"/>
    </location>
</feature>
<sequence>MSCAGVTPLLSALISLLSFLPGAQSGPYNDLIVDVYTDLHDFQPYQNYLQNVTYEEQIGSSLSMRGRIEELIWDKSRNRYREILDVLRRASEKPHFVTPPEPSLSHTCAHELYEWMRALGREKNWALRMLDSWGRPGSAIMQGNIQYFGEFTGCLRIETTEEDLEGAQIDGQYCLLNIKVSLSRDIYNFQSYIPNSKDSFKVEVKCHRDVYMESGTLIGITLLYSSLLVIVVLATFADFTLDRQGEERKSGDDTKEDGLAENDGIEAKINDISGSTSSKDEYLPLLKTMLKTKRDRPLVKILLCFSAKTNMKDLLDMSSPKDKDKLDCLNGMRVFTMFWIVFGHAILLSITTSQNPIQFFRDQGKSLWFQVMNVGTLSCDTFLLIGGLVLTYGKLNSWAKKGRKISWWKYYVNRYLRLTPLMFLVYLFAELTNPYWFTGPVTRRPEEYFPRCKDTWWQSLLYINNFNHGCYEWTWYLSVDMQIFIVTPIFLLAFDRKPVIAYVLCGLASAFSMSWTAYTSHERHVALTPMDKVEHYPPLSGDDFLEVYAVTWFRLTPYMVGMLIGYLLHRTNMTINMSKIVLLLGWMTVLAVSATLIFLPMNAHAFLTDCKPLTLTQAVLISTLSRPLWSLCVAWVVVVCATKNAAPINSFLSLGIFSIGTKLSYAMYLIHLFLISALVRSIHHVAFISLPNVFVLTNGVLLITAILSTVAHLLIEKPLSNLQDLYLK</sequence>
<organism evidence="4 5">
    <name type="scientific">Aplysia californica</name>
    <name type="common">California sea hare</name>
    <dbReference type="NCBI Taxonomy" id="6500"/>
    <lineage>
        <taxon>Eukaryota</taxon>
        <taxon>Metazoa</taxon>
        <taxon>Spiralia</taxon>
        <taxon>Lophotrochozoa</taxon>
        <taxon>Mollusca</taxon>
        <taxon>Gastropoda</taxon>
        <taxon>Heterobranchia</taxon>
        <taxon>Euthyneura</taxon>
        <taxon>Tectipleura</taxon>
        <taxon>Aplysiida</taxon>
        <taxon>Aplysioidea</taxon>
        <taxon>Aplysiidae</taxon>
        <taxon>Aplysia</taxon>
    </lineage>
</organism>